<dbReference type="PANTHER" id="PTHR34708">
    <property type="entry name" value="OS07G0440000 PROTEIN"/>
    <property type="match status" value="1"/>
</dbReference>
<sequence length="324" mass="34496">MAPARAWADLPSELLLCIADRLITLSSYLAARGVCAAWRSALAPPSPCLLFVLHRHDNVRRPVLAVSQPLERPFLLPTLNSGGWCVGSSGGWLAVITFKVVFERDPRRDDFTAVALCGEKTVACVSAGDEAWSFHEIDSDDDDDAELADVVCHDGGGGGGGSSEFYCLTKRGHVLAVRVPRGGGHGIRKPVLLEPFVVLPGGDVPSNDDPDDGVFAPPYDRVPDHASAKYLVFCGGDMYQVWRNTGGAVDLPGRAPVHVSENEVFVLRYGAPAARRGPCWEAVHDLGGRAVFVGLNNAVAVRGAGGDECVPGLRPEGRLRVLGE</sequence>
<dbReference type="EMBL" id="BQKI01000075">
    <property type="protein sequence ID" value="GJN21644.1"/>
    <property type="molecule type" value="Genomic_DNA"/>
</dbReference>
<organism evidence="2 3">
    <name type="scientific">Eleusine coracana subsp. coracana</name>
    <dbReference type="NCBI Taxonomy" id="191504"/>
    <lineage>
        <taxon>Eukaryota</taxon>
        <taxon>Viridiplantae</taxon>
        <taxon>Streptophyta</taxon>
        <taxon>Embryophyta</taxon>
        <taxon>Tracheophyta</taxon>
        <taxon>Spermatophyta</taxon>
        <taxon>Magnoliopsida</taxon>
        <taxon>Liliopsida</taxon>
        <taxon>Poales</taxon>
        <taxon>Poaceae</taxon>
        <taxon>PACMAD clade</taxon>
        <taxon>Chloridoideae</taxon>
        <taxon>Cynodonteae</taxon>
        <taxon>Eleusininae</taxon>
        <taxon>Eleusine</taxon>
    </lineage>
</organism>
<evidence type="ECO:0000313" key="2">
    <source>
        <dbReference type="EMBL" id="GJN21644.1"/>
    </source>
</evidence>
<dbReference type="AlphaFoldDB" id="A0AAV5EE10"/>
<proteinExistence type="predicted"/>
<gene>
    <name evidence="2" type="primary">gb09139</name>
    <name evidence="2" type="ORF">PR202_gb09139</name>
</gene>
<keyword evidence="3" id="KW-1185">Reference proteome</keyword>
<dbReference type="Gene3D" id="1.20.1280.50">
    <property type="match status" value="1"/>
</dbReference>
<dbReference type="Proteomes" id="UP001054889">
    <property type="component" value="Unassembled WGS sequence"/>
</dbReference>
<dbReference type="SUPFAM" id="SSF81383">
    <property type="entry name" value="F-box domain"/>
    <property type="match status" value="1"/>
</dbReference>
<feature type="domain" description="KIB1-4 beta-propeller" evidence="1">
    <location>
        <begin position="94"/>
        <end position="304"/>
    </location>
</feature>
<evidence type="ECO:0000313" key="3">
    <source>
        <dbReference type="Proteomes" id="UP001054889"/>
    </source>
</evidence>
<reference evidence="2" key="2">
    <citation type="submission" date="2021-12" db="EMBL/GenBank/DDBJ databases">
        <title>Resequencing data analysis of finger millet.</title>
        <authorList>
            <person name="Hatakeyama M."/>
            <person name="Aluri S."/>
            <person name="Balachadran M.T."/>
            <person name="Sivarajan S.R."/>
            <person name="Poveda L."/>
            <person name="Shimizu-Inatsugi R."/>
            <person name="Schlapbach R."/>
            <person name="Sreeman S.M."/>
            <person name="Shimizu K.K."/>
        </authorList>
    </citation>
    <scope>NUCLEOTIDE SEQUENCE</scope>
</reference>
<dbReference type="InterPro" id="IPR036047">
    <property type="entry name" value="F-box-like_dom_sf"/>
</dbReference>
<dbReference type="Pfam" id="PF03478">
    <property type="entry name" value="Beta-prop_KIB1-4"/>
    <property type="match status" value="1"/>
</dbReference>
<comment type="caution">
    <text evidence="2">The sequence shown here is derived from an EMBL/GenBank/DDBJ whole genome shotgun (WGS) entry which is preliminary data.</text>
</comment>
<dbReference type="PANTHER" id="PTHR34708:SF1">
    <property type="entry name" value="OS08G0126400 PROTEIN"/>
    <property type="match status" value="1"/>
</dbReference>
<reference evidence="2" key="1">
    <citation type="journal article" date="2018" name="DNA Res.">
        <title>Multiple hybrid de novo genome assembly of finger millet, an orphan allotetraploid crop.</title>
        <authorList>
            <person name="Hatakeyama M."/>
            <person name="Aluri S."/>
            <person name="Balachadran M.T."/>
            <person name="Sivarajan S.R."/>
            <person name="Patrignani A."/>
            <person name="Gruter S."/>
            <person name="Poveda L."/>
            <person name="Shimizu-Inatsugi R."/>
            <person name="Baeten J."/>
            <person name="Francoijs K.J."/>
            <person name="Nataraja K.N."/>
            <person name="Reddy Y.A.N."/>
            <person name="Phadnis S."/>
            <person name="Ravikumar R.L."/>
            <person name="Schlapbach R."/>
            <person name="Sreeman S.M."/>
            <person name="Shimizu K.K."/>
        </authorList>
    </citation>
    <scope>NUCLEOTIDE SEQUENCE</scope>
</reference>
<accession>A0AAV5EE10</accession>
<evidence type="ECO:0000259" key="1">
    <source>
        <dbReference type="Pfam" id="PF03478"/>
    </source>
</evidence>
<protein>
    <recommendedName>
        <fullName evidence="1">KIB1-4 beta-propeller domain-containing protein</fullName>
    </recommendedName>
</protein>
<name>A0AAV5EE10_ELECO</name>
<dbReference type="InterPro" id="IPR005174">
    <property type="entry name" value="KIB1-4_b-propeller"/>
</dbReference>